<evidence type="ECO:0000313" key="2">
    <source>
        <dbReference type="Proteomes" id="UP001239111"/>
    </source>
</evidence>
<dbReference type="EMBL" id="CM056742">
    <property type="protein sequence ID" value="KAJ8677750.1"/>
    <property type="molecule type" value="Genomic_DNA"/>
</dbReference>
<name>A0ACC2P2X6_9HYME</name>
<protein>
    <submittedName>
        <fullName evidence="1">Uncharacterized protein</fullName>
    </submittedName>
</protein>
<accession>A0ACC2P2X6</accession>
<evidence type="ECO:0000313" key="1">
    <source>
        <dbReference type="EMBL" id="KAJ8677750.1"/>
    </source>
</evidence>
<keyword evidence="2" id="KW-1185">Reference proteome</keyword>
<proteinExistence type="predicted"/>
<dbReference type="Proteomes" id="UP001239111">
    <property type="component" value="Chromosome 2"/>
</dbReference>
<organism evidence="1 2">
    <name type="scientific">Eretmocerus hayati</name>
    <dbReference type="NCBI Taxonomy" id="131215"/>
    <lineage>
        <taxon>Eukaryota</taxon>
        <taxon>Metazoa</taxon>
        <taxon>Ecdysozoa</taxon>
        <taxon>Arthropoda</taxon>
        <taxon>Hexapoda</taxon>
        <taxon>Insecta</taxon>
        <taxon>Pterygota</taxon>
        <taxon>Neoptera</taxon>
        <taxon>Endopterygota</taxon>
        <taxon>Hymenoptera</taxon>
        <taxon>Apocrita</taxon>
        <taxon>Proctotrupomorpha</taxon>
        <taxon>Chalcidoidea</taxon>
        <taxon>Aphelinidae</taxon>
        <taxon>Aphelininae</taxon>
        <taxon>Eretmocerus</taxon>
    </lineage>
</organism>
<sequence>MRSVPTNMDATTWRKELEAPEELARRGYASKLLFLLREKLQLEQEAISAGTSRMKIDREISAIISGGGIQSAPREFQAGDWHDESEAAKELAQQGLASNLLFLLKEKLQQNQVAASRAQASGVKEYVPIPIGTSQQNRGATSYAQTSETREYVPAPIVTPPIPPMPKGIPIRGHLYPSTTAPGGAIPSLAPPGPGMIMDQYNPLKSTLVSTNSLVNTTAPMKFGAKTTSTYTRPITVTGVKRRYDTMSSTAVAAATRTNIYNTTSGQQLYCQGSNTRSLFAASLVRRGRCVGPALGVPVGKISVNPLMAPQNELQGELFEAIMTGKYKIGLLKTTDGKIIMRKKWCCSRIV</sequence>
<reference evidence="1" key="1">
    <citation type="submission" date="2023-04" db="EMBL/GenBank/DDBJ databases">
        <title>A chromosome-level genome assembly of the parasitoid wasp Eretmocerus hayati.</title>
        <authorList>
            <person name="Zhong Y."/>
            <person name="Liu S."/>
            <person name="Liu Y."/>
        </authorList>
    </citation>
    <scope>NUCLEOTIDE SEQUENCE</scope>
    <source>
        <strain evidence="1">ZJU_SS_LIU_2023</strain>
    </source>
</reference>
<gene>
    <name evidence="1" type="ORF">QAD02_013537</name>
</gene>
<comment type="caution">
    <text evidence="1">The sequence shown here is derived from an EMBL/GenBank/DDBJ whole genome shotgun (WGS) entry which is preliminary data.</text>
</comment>